<dbReference type="EMBL" id="CAJHUC010000688">
    <property type="protein sequence ID" value="CAD7697624.1"/>
    <property type="molecule type" value="Genomic_DNA"/>
</dbReference>
<evidence type="ECO:0000256" key="1">
    <source>
        <dbReference type="ARBA" id="ARBA00004430"/>
    </source>
</evidence>
<keyword evidence="2" id="KW-0175">Coiled coil</keyword>
<dbReference type="GO" id="GO:0019005">
    <property type="term" value="C:SCF ubiquitin ligase complex"/>
    <property type="evidence" value="ECO:0007669"/>
    <property type="project" value="TreeGrafter"/>
</dbReference>
<comment type="subcellular location">
    <subcellularLocation>
        <location evidence="1">Cytoplasm</location>
        <location evidence="1">Cytoskeleton</location>
        <location evidence="1">Cilium axoneme</location>
    </subcellularLocation>
</comment>
<keyword evidence="5" id="KW-1185">Reference proteome</keyword>
<feature type="region of interest" description="Disordered" evidence="3">
    <location>
        <begin position="260"/>
        <end position="321"/>
    </location>
</feature>
<feature type="coiled-coil region" evidence="2">
    <location>
        <begin position="126"/>
        <end position="174"/>
    </location>
</feature>
<proteinExistence type="predicted"/>
<accession>A0A8S1IUX4</accession>
<feature type="compositionally biased region" description="Polar residues" evidence="3">
    <location>
        <begin position="174"/>
        <end position="189"/>
    </location>
</feature>
<feature type="compositionally biased region" description="Polar residues" evidence="3">
    <location>
        <begin position="295"/>
        <end position="321"/>
    </location>
</feature>
<feature type="region of interest" description="Disordered" evidence="3">
    <location>
        <begin position="417"/>
        <end position="456"/>
    </location>
</feature>
<evidence type="ECO:0000313" key="5">
    <source>
        <dbReference type="Proteomes" id="UP000708148"/>
    </source>
</evidence>
<dbReference type="GO" id="GO:0031146">
    <property type="term" value="P:SCF-dependent proteasomal ubiquitin-dependent protein catabolic process"/>
    <property type="evidence" value="ECO:0007669"/>
    <property type="project" value="TreeGrafter"/>
</dbReference>
<dbReference type="PANTHER" id="PTHR13318:SF190">
    <property type="entry name" value="PARTNER OF PAIRED, ISOFORM B"/>
    <property type="match status" value="1"/>
</dbReference>
<dbReference type="PANTHER" id="PTHR13318">
    <property type="entry name" value="PARTNER OF PAIRED, ISOFORM B-RELATED"/>
    <property type="match status" value="1"/>
</dbReference>
<name>A0A8S1IUX4_9CHLO</name>
<sequence length="823" mass="89366">MHTEAGPLDLSTAREVACDDVMAMELDPLRENQMLRSTIRQLEKKMEALRALGDADTQLARIAKMRLASASKELKAIRGEAEQRKALDEKCARAEMEATICREELDHCKNAIRAEQADTAASRRRVRQLEKSHQLMEAENVSLKERIAQLEDMQKSVQVENANLKKRMAEMESVGQTTPGIKSASQPGPGTQGACRPDSGGTEGSLPSCPTAVQRTTDAQTLLAGAVCTPSAKAAQMPLTEGSLPSCATAAHRPMGMQMLLGGDVQTPPAQMPCKGPPVSSGGDAQLPSGAEPQTPCSDAQMRSSAGAQPLRPSSVQTPSARAQILPLEGALPRMPSRVEVQTPPCENGVEQQFLMVGPASGISCRRQCVSEMPKKAKVARASCKLLRRQCVEQYTFKSHGVYIWTLSKSIDVTKLNEEDSDEGDDASDDDGDDASDKASDKKPSSRNGSGGPERCAGSGWASIAFRVLDAIEQISEKRDREVCPGFFFRQARLVNRHWNGWANKATLRVGLASEFSSMNGPSRSAILRSVKTKFPNVEELMLPSGFKFTMIGAHFLSTLSKLRHVELRDCPLMDTQLSWLKGLVGLRSLRIRKSRQSTGPGWEAIGGLVALRELHLEDVKVGRNALWTKMPSLRKLELRLAEQNRVSEHSKDGAEGWHRVPVGVSRQPALTELTISKSFVTKADLAQWRDLCALTSLTLVDILYRSDHPRDRHFSGLGALHGLRFLGLTRCHGRMGFLAKLTSLQSLMLEDCNGARGKGMGMLTNLTSLSIVGCSMVKDADAKGLVALTGLRRLRVSKCGLTSSGLETLTSMAPGVVVDSGW</sequence>
<evidence type="ECO:0000256" key="3">
    <source>
        <dbReference type="SAM" id="MobiDB-lite"/>
    </source>
</evidence>
<reference evidence="4" key="1">
    <citation type="submission" date="2020-12" db="EMBL/GenBank/DDBJ databases">
        <authorList>
            <person name="Iha C."/>
        </authorList>
    </citation>
    <scope>NUCLEOTIDE SEQUENCE</scope>
</reference>
<feature type="compositionally biased region" description="Acidic residues" evidence="3">
    <location>
        <begin position="419"/>
        <end position="434"/>
    </location>
</feature>
<dbReference type="AlphaFoldDB" id="A0A8S1IUX4"/>
<gene>
    <name evidence="4" type="ORF">OSTQU699_LOCUS2985</name>
</gene>
<dbReference type="Gene3D" id="3.80.10.10">
    <property type="entry name" value="Ribonuclease Inhibitor"/>
    <property type="match status" value="2"/>
</dbReference>
<dbReference type="Proteomes" id="UP000708148">
    <property type="component" value="Unassembled WGS sequence"/>
</dbReference>
<organism evidence="4 5">
    <name type="scientific">Ostreobium quekettii</name>
    <dbReference type="NCBI Taxonomy" id="121088"/>
    <lineage>
        <taxon>Eukaryota</taxon>
        <taxon>Viridiplantae</taxon>
        <taxon>Chlorophyta</taxon>
        <taxon>core chlorophytes</taxon>
        <taxon>Ulvophyceae</taxon>
        <taxon>TCBD clade</taxon>
        <taxon>Bryopsidales</taxon>
        <taxon>Ostreobineae</taxon>
        <taxon>Ostreobiaceae</taxon>
        <taxon>Ostreobium</taxon>
    </lineage>
</organism>
<dbReference type="SUPFAM" id="SSF52047">
    <property type="entry name" value="RNI-like"/>
    <property type="match status" value="1"/>
</dbReference>
<evidence type="ECO:0000256" key="2">
    <source>
        <dbReference type="SAM" id="Coils"/>
    </source>
</evidence>
<feature type="region of interest" description="Disordered" evidence="3">
    <location>
        <begin position="174"/>
        <end position="211"/>
    </location>
</feature>
<feature type="compositionally biased region" description="Basic and acidic residues" evidence="3">
    <location>
        <begin position="435"/>
        <end position="444"/>
    </location>
</feature>
<dbReference type="InterPro" id="IPR032675">
    <property type="entry name" value="LRR_dom_sf"/>
</dbReference>
<evidence type="ECO:0000313" key="4">
    <source>
        <dbReference type="EMBL" id="CAD7697624.1"/>
    </source>
</evidence>
<dbReference type="GO" id="GO:0005930">
    <property type="term" value="C:axoneme"/>
    <property type="evidence" value="ECO:0007669"/>
    <property type="project" value="UniProtKB-SubCell"/>
</dbReference>
<protein>
    <submittedName>
        <fullName evidence="4">Uncharacterized protein</fullName>
    </submittedName>
</protein>
<comment type="caution">
    <text evidence="4">The sequence shown here is derived from an EMBL/GenBank/DDBJ whole genome shotgun (WGS) entry which is preliminary data.</text>
</comment>